<accession>A0A7W7QYN0</accession>
<feature type="compositionally biased region" description="Low complexity" evidence="1">
    <location>
        <begin position="1"/>
        <end position="13"/>
    </location>
</feature>
<name>A0A7W7QYN0_KITKI</name>
<evidence type="ECO:0000313" key="3">
    <source>
        <dbReference type="Proteomes" id="UP000540506"/>
    </source>
</evidence>
<evidence type="ECO:0000256" key="1">
    <source>
        <dbReference type="SAM" id="MobiDB-lite"/>
    </source>
</evidence>
<dbReference type="EMBL" id="JACHJV010000001">
    <property type="protein sequence ID" value="MBB4922233.1"/>
    <property type="molecule type" value="Genomic_DNA"/>
</dbReference>
<organism evidence="2 3">
    <name type="scientific">Kitasatospora kifunensis</name>
    <name type="common">Streptomyces kifunensis</name>
    <dbReference type="NCBI Taxonomy" id="58351"/>
    <lineage>
        <taxon>Bacteria</taxon>
        <taxon>Bacillati</taxon>
        <taxon>Actinomycetota</taxon>
        <taxon>Actinomycetes</taxon>
        <taxon>Kitasatosporales</taxon>
        <taxon>Streptomycetaceae</taxon>
        <taxon>Kitasatospora</taxon>
    </lineage>
</organism>
<feature type="region of interest" description="Disordered" evidence="1">
    <location>
        <begin position="1"/>
        <end position="31"/>
    </location>
</feature>
<dbReference type="RefSeq" id="WP_184934440.1">
    <property type="nucleotide sequence ID" value="NZ_JACHJV010000001.1"/>
</dbReference>
<protein>
    <submittedName>
        <fullName evidence="2">Uncharacterized protein</fullName>
    </submittedName>
</protein>
<dbReference type="Proteomes" id="UP000540506">
    <property type="component" value="Unassembled WGS sequence"/>
</dbReference>
<comment type="caution">
    <text evidence="2">The sequence shown here is derived from an EMBL/GenBank/DDBJ whole genome shotgun (WGS) entry which is preliminary data.</text>
</comment>
<proteinExistence type="predicted"/>
<gene>
    <name evidence="2" type="ORF">FHR34_001226</name>
</gene>
<sequence>MTDRSAATSRSTSQGALEDPSFTPPVPSPADALDAAQAELNALAAGINDRSLDGDQRYDLLQDIQSAAGRLDELKRGPQ</sequence>
<keyword evidence="3" id="KW-1185">Reference proteome</keyword>
<reference evidence="2 3" key="1">
    <citation type="submission" date="2020-08" db="EMBL/GenBank/DDBJ databases">
        <title>Sequencing the genomes of 1000 actinobacteria strains.</title>
        <authorList>
            <person name="Klenk H.-P."/>
        </authorList>
    </citation>
    <scope>NUCLEOTIDE SEQUENCE [LARGE SCALE GENOMIC DNA]</scope>
    <source>
        <strain evidence="2 3">DSM 41654</strain>
    </source>
</reference>
<evidence type="ECO:0000313" key="2">
    <source>
        <dbReference type="EMBL" id="MBB4922233.1"/>
    </source>
</evidence>
<dbReference type="AlphaFoldDB" id="A0A7W7QYN0"/>